<feature type="compositionally biased region" description="Low complexity" evidence="1">
    <location>
        <begin position="100"/>
        <end position="116"/>
    </location>
</feature>
<organism evidence="3 4">
    <name type="scientific">Pseudomicrostroma glucosiphilum</name>
    <dbReference type="NCBI Taxonomy" id="1684307"/>
    <lineage>
        <taxon>Eukaryota</taxon>
        <taxon>Fungi</taxon>
        <taxon>Dikarya</taxon>
        <taxon>Basidiomycota</taxon>
        <taxon>Ustilaginomycotina</taxon>
        <taxon>Exobasidiomycetes</taxon>
        <taxon>Microstromatales</taxon>
        <taxon>Microstromatales incertae sedis</taxon>
        <taxon>Pseudomicrostroma</taxon>
    </lineage>
</organism>
<dbReference type="AlphaFoldDB" id="A0A316UF15"/>
<feature type="compositionally biased region" description="Low complexity" evidence="1">
    <location>
        <begin position="49"/>
        <end position="62"/>
    </location>
</feature>
<feature type="chain" id="PRO_5016338597" evidence="2">
    <location>
        <begin position="22"/>
        <end position="157"/>
    </location>
</feature>
<feature type="region of interest" description="Disordered" evidence="1">
    <location>
        <begin position="49"/>
        <end position="71"/>
    </location>
</feature>
<keyword evidence="2" id="KW-0732">Signal</keyword>
<evidence type="ECO:0000313" key="4">
    <source>
        <dbReference type="Proteomes" id="UP000245942"/>
    </source>
</evidence>
<keyword evidence="4" id="KW-1185">Reference proteome</keyword>
<feature type="signal peptide" evidence="2">
    <location>
        <begin position="1"/>
        <end position="21"/>
    </location>
</feature>
<feature type="region of interest" description="Disordered" evidence="1">
    <location>
        <begin position="91"/>
        <end position="120"/>
    </location>
</feature>
<accession>A0A316UF15</accession>
<name>A0A316UF15_9BASI</name>
<evidence type="ECO:0000256" key="1">
    <source>
        <dbReference type="SAM" id="MobiDB-lite"/>
    </source>
</evidence>
<gene>
    <name evidence="3" type="ORF">BCV69DRAFT_766</name>
</gene>
<dbReference type="EMBL" id="KZ819321">
    <property type="protein sequence ID" value="PWN23504.1"/>
    <property type="molecule type" value="Genomic_DNA"/>
</dbReference>
<dbReference type="Proteomes" id="UP000245942">
    <property type="component" value="Unassembled WGS sequence"/>
</dbReference>
<protein>
    <submittedName>
        <fullName evidence="3">Uncharacterized protein</fullName>
    </submittedName>
</protein>
<sequence length="157" mass="16696">MSRRWYAALALALATLSLITAECYGNAVPVKSGLDRRMLGPSGGTSLSAATITSSAGSATATPRVARSGLRLRPRTRAELQAALSRLDAVIGDFPPPSTNRPSAPSTRPTTPYSPLRPRRKGVVHSIACSVKQKLKAMLTLKCAQSDHEISRSEELN</sequence>
<evidence type="ECO:0000256" key="2">
    <source>
        <dbReference type="SAM" id="SignalP"/>
    </source>
</evidence>
<reference evidence="3 4" key="1">
    <citation type="journal article" date="2018" name="Mol. Biol. Evol.">
        <title>Broad Genomic Sampling Reveals a Smut Pathogenic Ancestry of the Fungal Clade Ustilaginomycotina.</title>
        <authorList>
            <person name="Kijpornyongpan T."/>
            <person name="Mondo S.J."/>
            <person name="Barry K."/>
            <person name="Sandor L."/>
            <person name="Lee J."/>
            <person name="Lipzen A."/>
            <person name="Pangilinan J."/>
            <person name="LaButti K."/>
            <person name="Hainaut M."/>
            <person name="Henrissat B."/>
            <person name="Grigoriev I.V."/>
            <person name="Spatafora J.W."/>
            <person name="Aime M.C."/>
        </authorList>
    </citation>
    <scope>NUCLEOTIDE SEQUENCE [LARGE SCALE GENOMIC DNA]</scope>
    <source>
        <strain evidence="3 4">MCA 4718</strain>
    </source>
</reference>
<dbReference type="GeneID" id="37017244"/>
<evidence type="ECO:0000313" key="3">
    <source>
        <dbReference type="EMBL" id="PWN23504.1"/>
    </source>
</evidence>
<dbReference type="RefSeq" id="XP_025350664.1">
    <property type="nucleotide sequence ID" value="XM_025495510.1"/>
</dbReference>
<proteinExistence type="predicted"/>